<dbReference type="InterPro" id="IPR008889">
    <property type="entry name" value="VQ"/>
</dbReference>
<protein>
    <recommendedName>
        <fullName evidence="2">VQ domain-containing protein</fullName>
    </recommendedName>
</protein>
<proteinExistence type="predicted"/>
<feature type="compositionally biased region" description="Low complexity" evidence="1">
    <location>
        <begin position="60"/>
        <end position="71"/>
    </location>
</feature>
<accession>A0A8J5FZF0</accession>
<evidence type="ECO:0000256" key="1">
    <source>
        <dbReference type="SAM" id="MobiDB-lite"/>
    </source>
</evidence>
<organism evidence="3 4">
    <name type="scientific">Zingiber officinale</name>
    <name type="common">Ginger</name>
    <name type="synonym">Amomum zingiber</name>
    <dbReference type="NCBI Taxonomy" id="94328"/>
    <lineage>
        <taxon>Eukaryota</taxon>
        <taxon>Viridiplantae</taxon>
        <taxon>Streptophyta</taxon>
        <taxon>Embryophyta</taxon>
        <taxon>Tracheophyta</taxon>
        <taxon>Spermatophyta</taxon>
        <taxon>Magnoliopsida</taxon>
        <taxon>Liliopsida</taxon>
        <taxon>Zingiberales</taxon>
        <taxon>Zingiberaceae</taxon>
        <taxon>Zingiber</taxon>
    </lineage>
</organism>
<evidence type="ECO:0000259" key="2">
    <source>
        <dbReference type="Pfam" id="PF05678"/>
    </source>
</evidence>
<reference evidence="3 4" key="1">
    <citation type="submission" date="2020-08" db="EMBL/GenBank/DDBJ databases">
        <title>Plant Genome Project.</title>
        <authorList>
            <person name="Zhang R.-G."/>
        </authorList>
    </citation>
    <scope>NUCLEOTIDE SEQUENCE [LARGE SCALE GENOMIC DNA]</scope>
    <source>
        <tissue evidence="3">Rhizome</tissue>
    </source>
</reference>
<dbReference type="Proteomes" id="UP000734854">
    <property type="component" value="Unassembled WGS sequence"/>
</dbReference>
<name>A0A8J5FZF0_ZINOF</name>
<evidence type="ECO:0000313" key="4">
    <source>
        <dbReference type="Proteomes" id="UP000734854"/>
    </source>
</evidence>
<keyword evidence="4" id="KW-1185">Reference proteome</keyword>
<dbReference type="EMBL" id="JACMSC010000012">
    <property type="protein sequence ID" value="KAG6498048.1"/>
    <property type="molecule type" value="Genomic_DNA"/>
</dbReference>
<dbReference type="AlphaFoldDB" id="A0A8J5FZF0"/>
<dbReference type="PANTHER" id="PTHR33624">
    <property type="entry name" value="SIGMA FACTOR BINDING PROTEIN 1, CHLOROPLASTIC"/>
    <property type="match status" value="1"/>
</dbReference>
<gene>
    <name evidence="3" type="ORF">ZIOFF_045956</name>
</gene>
<dbReference type="PANTHER" id="PTHR33624:SF17">
    <property type="entry name" value="OS07G0687400 PROTEIN"/>
    <property type="match status" value="1"/>
</dbReference>
<sequence>MEKTVSSHRRQCLAGSIAKKKPVKVVYISNPMRFTTSAAAFRDLVQKLTGRDSDPDAKPSLSSNSTGSTTSVEPCNSLVAPNEVFDEGFDAQMLMEGFCEFLSSSSTLAPPPPYCVQY</sequence>
<feature type="region of interest" description="Disordered" evidence="1">
    <location>
        <begin position="49"/>
        <end position="74"/>
    </location>
</feature>
<dbReference type="InterPro" id="IPR039335">
    <property type="entry name" value="SIB1/2"/>
</dbReference>
<dbReference type="Pfam" id="PF05678">
    <property type="entry name" value="VQ"/>
    <property type="match status" value="1"/>
</dbReference>
<evidence type="ECO:0000313" key="3">
    <source>
        <dbReference type="EMBL" id="KAG6498048.1"/>
    </source>
</evidence>
<comment type="caution">
    <text evidence="3">The sequence shown here is derived from an EMBL/GenBank/DDBJ whole genome shotgun (WGS) entry which is preliminary data.</text>
</comment>
<feature type="domain" description="VQ" evidence="2">
    <location>
        <begin position="28"/>
        <end position="55"/>
    </location>
</feature>